<sequence>MVRLVSSFRLTTCLLSSTPKANFIDWSVWRKEGHQAEPICIGLGPLEVLGSGQQ</sequence>
<keyword evidence="2" id="KW-1185">Reference proteome</keyword>
<accession>D2R2S0</accession>
<protein>
    <submittedName>
        <fullName evidence="1">Uncharacterized protein</fullName>
    </submittedName>
</protein>
<dbReference type="HOGENOM" id="CLU_3046436_0_0_0"/>
<organism evidence="1 2">
    <name type="scientific">Pirellula staleyi (strain ATCC 27377 / DSM 6068 / ICPB 4128)</name>
    <name type="common">Pirella staleyi</name>
    <dbReference type="NCBI Taxonomy" id="530564"/>
    <lineage>
        <taxon>Bacteria</taxon>
        <taxon>Pseudomonadati</taxon>
        <taxon>Planctomycetota</taxon>
        <taxon>Planctomycetia</taxon>
        <taxon>Pirellulales</taxon>
        <taxon>Pirellulaceae</taxon>
        <taxon>Pirellula</taxon>
    </lineage>
</organism>
<evidence type="ECO:0000313" key="2">
    <source>
        <dbReference type="Proteomes" id="UP000001887"/>
    </source>
</evidence>
<reference evidence="1 2" key="1">
    <citation type="journal article" date="2009" name="Stand. Genomic Sci.">
        <title>Complete genome sequence of Pirellula staleyi type strain (ATCC 27377).</title>
        <authorList>
            <person name="Clum A."/>
            <person name="Tindall B.J."/>
            <person name="Sikorski J."/>
            <person name="Ivanova N."/>
            <person name="Mavrommatis K."/>
            <person name="Lucas S."/>
            <person name="Glavina del Rio T."/>
            <person name="Nolan M."/>
            <person name="Chen F."/>
            <person name="Tice H."/>
            <person name="Pitluck S."/>
            <person name="Cheng J.F."/>
            <person name="Chertkov O."/>
            <person name="Brettin T."/>
            <person name="Han C."/>
            <person name="Detter J.C."/>
            <person name="Kuske C."/>
            <person name="Bruce D."/>
            <person name="Goodwin L."/>
            <person name="Ovchinikova G."/>
            <person name="Pati A."/>
            <person name="Mikhailova N."/>
            <person name="Chen A."/>
            <person name="Palaniappan K."/>
            <person name="Land M."/>
            <person name="Hauser L."/>
            <person name="Chang Y.J."/>
            <person name="Jeffries C.D."/>
            <person name="Chain P."/>
            <person name="Rohde M."/>
            <person name="Goker M."/>
            <person name="Bristow J."/>
            <person name="Eisen J.A."/>
            <person name="Markowitz V."/>
            <person name="Hugenholtz P."/>
            <person name="Kyrpides N.C."/>
            <person name="Klenk H.P."/>
            <person name="Lapidus A."/>
        </authorList>
    </citation>
    <scope>NUCLEOTIDE SEQUENCE [LARGE SCALE GENOMIC DNA]</scope>
    <source>
        <strain evidence="2">ATCC 27377 / DSM 6068 / ICPB 4128</strain>
    </source>
</reference>
<gene>
    <name evidence="1" type="ordered locus">Psta_2239</name>
</gene>
<proteinExistence type="predicted"/>
<dbReference type="AlphaFoldDB" id="D2R2S0"/>
<name>D2R2S0_PIRSD</name>
<evidence type="ECO:0000313" key="1">
    <source>
        <dbReference type="EMBL" id="ADB16910.1"/>
    </source>
</evidence>
<dbReference type="KEGG" id="psl:Psta_2239"/>
<dbReference type="EMBL" id="CP001848">
    <property type="protein sequence ID" value="ADB16910.1"/>
    <property type="molecule type" value="Genomic_DNA"/>
</dbReference>
<dbReference type="Proteomes" id="UP000001887">
    <property type="component" value="Chromosome"/>
</dbReference>